<protein>
    <submittedName>
        <fullName evidence="1">Uncharacterized protein</fullName>
    </submittedName>
</protein>
<dbReference type="Proteomes" id="UP000824469">
    <property type="component" value="Unassembled WGS sequence"/>
</dbReference>
<dbReference type="PANTHER" id="PTHR35510:SF1">
    <property type="entry name" value="DBH-LIKE MONOOXYGENASE"/>
    <property type="match status" value="1"/>
</dbReference>
<dbReference type="OMA" id="RISCDDT"/>
<proteinExistence type="predicted"/>
<name>A0AA38KIG5_TAXCH</name>
<sequence length="257" mass="28864">KIFRVEMASRLKRKGAADIEAEYSYGNFLASSKRFRLDPELPIFCEEQASARISCDDTLMQIREMPNPAEIPELMQSAEPCGMAAEPLPYVPNDEKALVLYKPVNPPIFPGFPAAGSPDLPIKFNTNCFTNHKAWEIQGSGNLPDLFRFVRQTDSVSNLYSSETKPVDNRLAVVPWVPSQFSTCVQELSSDQMPGYDNVTENEDEMLMDCDNEVLMEEDPIQPLQTTMVCNSVVNEMNPDGLQWQHCMSPQPPLNPP</sequence>
<comment type="caution">
    <text evidence="1">The sequence shown here is derived from an EMBL/GenBank/DDBJ whole genome shotgun (WGS) entry which is preliminary data.</text>
</comment>
<evidence type="ECO:0000313" key="1">
    <source>
        <dbReference type="EMBL" id="KAH9305854.1"/>
    </source>
</evidence>
<gene>
    <name evidence="1" type="ORF">KI387_010258</name>
</gene>
<organism evidence="1 2">
    <name type="scientific">Taxus chinensis</name>
    <name type="common">Chinese yew</name>
    <name type="synonym">Taxus wallichiana var. chinensis</name>
    <dbReference type="NCBI Taxonomy" id="29808"/>
    <lineage>
        <taxon>Eukaryota</taxon>
        <taxon>Viridiplantae</taxon>
        <taxon>Streptophyta</taxon>
        <taxon>Embryophyta</taxon>
        <taxon>Tracheophyta</taxon>
        <taxon>Spermatophyta</taxon>
        <taxon>Pinopsida</taxon>
        <taxon>Pinidae</taxon>
        <taxon>Conifers II</taxon>
        <taxon>Cupressales</taxon>
        <taxon>Taxaceae</taxon>
        <taxon>Taxus</taxon>
    </lineage>
</organism>
<dbReference type="AlphaFoldDB" id="A0AA38KIG5"/>
<accession>A0AA38KIG5</accession>
<dbReference type="PANTHER" id="PTHR35510">
    <property type="entry name" value="DBH-LIKE MONOOXYGENASE"/>
    <property type="match status" value="1"/>
</dbReference>
<feature type="non-terminal residue" evidence="1">
    <location>
        <position position="1"/>
    </location>
</feature>
<dbReference type="EMBL" id="JAHRHJ020000008">
    <property type="protein sequence ID" value="KAH9305854.1"/>
    <property type="molecule type" value="Genomic_DNA"/>
</dbReference>
<reference evidence="1 2" key="1">
    <citation type="journal article" date="2021" name="Nat. Plants">
        <title>The Taxus genome provides insights into paclitaxel biosynthesis.</title>
        <authorList>
            <person name="Xiong X."/>
            <person name="Gou J."/>
            <person name="Liao Q."/>
            <person name="Li Y."/>
            <person name="Zhou Q."/>
            <person name="Bi G."/>
            <person name="Li C."/>
            <person name="Du R."/>
            <person name="Wang X."/>
            <person name="Sun T."/>
            <person name="Guo L."/>
            <person name="Liang H."/>
            <person name="Lu P."/>
            <person name="Wu Y."/>
            <person name="Zhang Z."/>
            <person name="Ro D.K."/>
            <person name="Shang Y."/>
            <person name="Huang S."/>
            <person name="Yan J."/>
        </authorList>
    </citation>
    <scope>NUCLEOTIDE SEQUENCE [LARGE SCALE GENOMIC DNA]</scope>
    <source>
        <strain evidence="1">Ta-2019</strain>
    </source>
</reference>
<keyword evidence="2" id="KW-1185">Reference proteome</keyword>
<feature type="non-terminal residue" evidence="1">
    <location>
        <position position="257"/>
    </location>
</feature>
<evidence type="ECO:0000313" key="2">
    <source>
        <dbReference type="Proteomes" id="UP000824469"/>
    </source>
</evidence>